<feature type="domain" description="C2 NT-type" evidence="2">
    <location>
        <begin position="7"/>
        <end position="167"/>
    </location>
</feature>
<dbReference type="STRING" id="35608.A0A2U1L8E3"/>
<feature type="region of interest" description="Disordered" evidence="1">
    <location>
        <begin position="172"/>
        <end position="198"/>
    </location>
</feature>
<gene>
    <name evidence="3" type="ORF">CTI12_AA494320</name>
</gene>
<feature type="compositionally biased region" description="Acidic residues" evidence="1">
    <location>
        <begin position="634"/>
        <end position="652"/>
    </location>
</feature>
<keyword evidence="4" id="KW-1185">Reference proteome</keyword>
<dbReference type="PANTHER" id="PTHR31344">
    <property type="entry name" value="NUCLEAR PORE COMPLEX PROTEIN NUP205"/>
    <property type="match status" value="1"/>
</dbReference>
<reference evidence="3 4" key="1">
    <citation type="journal article" date="2018" name="Mol. Plant">
        <title>The genome of Artemisia annua provides insight into the evolution of Asteraceae family and artemisinin biosynthesis.</title>
        <authorList>
            <person name="Shen Q."/>
            <person name="Zhang L."/>
            <person name="Liao Z."/>
            <person name="Wang S."/>
            <person name="Yan T."/>
            <person name="Shi P."/>
            <person name="Liu M."/>
            <person name="Fu X."/>
            <person name="Pan Q."/>
            <person name="Wang Y."/>
            <person name="Lv Z."/>
            <person name="Lu X."/>
            <person name="Zhang F."/>
            <person name="Jiang W."/>
            <person name="Ma Y."/>
            <person name="Chen M."/>
            <person name="Hao X."/>
            <person name="Li L."/>
            <person name="Tang Y."/>
            <person name="Lv G."/>
            <person name="Zhou Y."/>
            <person name="Sun X."/>
            <person name="Brodelius P.E."/>
            <person name="Rose J.K.C."/>
            <person name="Tang K."/>
        </authorList>
    </citation>
    <scope>NUCLEOTIDE SEQUENCE [LARGE SCALE GENOMIC DNA]</scope>
    <source>
        <strain evidence="4">cv. Huhao1</strain>
        <tissue evidence="3">Leaf</tissue>
    </source>
</reference>
<dbReference type="EMBL" id="PKPP01010856">
    <property type="protein sequence ID" value="PWA45264.1"/>
    <property type="molecule type" value="Genomic_DNA"/>
</dbReference>
<sequence>MVQGVKTKNRKSPTVPLDYVINIIDIKPWPPSQSLRSLRSVLLQWEHGGKSSGSTKAVAPLLVSDSGVGDGKIEFNESFKLRVTLLRDMSIKAGDSDTFLKNCIEFNMYEPRRDKTVKGQLLATAVVDFAEYGIVKDGLEVSVPVNCKRVFSNTIQPMLFLKIEAVDKSNRVRSDSMNEENIEETESASVTDDDVSSQSSMAAMSLTSRSNVSLNPQKEFLVQDKTIVVPVAEANDDIRYQVNDAGDQQSYMPVSNTDESLNEQESRILKATESNILTGDRFRKVKSANSPLESGYNNGSLRSSKVQQLEQKVQSLEGELREAAAIEVGLYSIVAEHGSSVNKVHAPARRLSRLYLHTCKEKSQSRRASSARSIVSGLILVAKACGNDVPRLTFWMSNCVVLRAIIYNSFEQEHLALSSGRLSKRNNDINSSFKWKRGSSIKESRNGIPHEWQNPCTLTSALEQVESWIFSRIIESVWWQTLTPYMQSAAAKAIIRVVDSGSSKASKKTLGQRDQEQANFSTELWTTAFMDACERICPVRAGGHDCGCLPVLSRLVMEQCMTRLDVAMFNAILRESADDVPTDPVSDPISDARVLPISSGKASFGAGAQLKNAPMLFLKIEAVDKSNRVRSDSMNEENIEETESASVTDDDVSSQSSMAAMSLTSRSNGSLNPQGEFLVQDKTVVVQVAEAKDDIRYQVNDAGDQQSYPPVSNTDEILNEQESRILKATESNILTGDRFRKVKSANSPLESGYNNGSLRSNKVQQLEQKVQSLEGELREAAAIEVGLYSIVAEHGSSVNKVHAPARRLSRLYLHSCKEKSQSRRASSARSIVSGLILVAKACGNDVPRLTFWMSNCVVLRAIIYNSFEQEHLALSSGKFSKKNVMKGNNDINSSLKWKKGSSIKESRSGIPNEWDNPSNLISALEKVESWIFSRIIESVWWQTLTPYMQSAAAKAIIRVVDSGSSKASKKTLGQRDQEQANFSTELWTTAFMDACERICPVRAGGHDCGCLPVLSRLVMEQCMTRLDVAMFNAILRESADDVPTDPVSDPISDARVLPISSGKASFGAGAQLKNAIGNWSRWLTDLFGIDDDPLEDENDDRKTDVSFKSFHLLNALSDLMMLPKDMLLDSTIRKEVCPAFGAPVIRRMLDTFVPDEFCPDRIPEAVFKALDSEESFEGEDCVTSLPCAAASVVYHPPSASSIRFIFGDSASRNQLTRSGSILKKSNTSDDELDELSSPLTSIIGTPRGSPAPTKPNWRSKDTGSHSSIRYKLLKEVWMDNE</sequence>
<feature type="compositionally biased region" description="Acidic residues" evidence="1">
    <location>
        <begin position="177"/>
        <end position="195"/>
    </location>
</feature>
<proteinExistence type="predicted"/>
<feature type="region of interest" description="Disordered" evidence="1">
    <location>
        <begin position="628"/>
        <end position="660"/>
    </location>
</feature>
<dbReference type="PANTHER" id="PTHR31344:SF15">
    <property type="entry name" value="EEIG1_EHBP1 PROTEIN AMINO-TERMINAL DOMAIN PROTEIN"/>
    <property type="match status" value="1"/>
</dbReference>
<organism evidence="3 4">
    <name type="scientific">Artemisia annua</name>
    <name type="common">Sweet wormwood</name>
    <dbReference type="NCBI Taxonomy" id="35608"/>
    <lineage>
        <taxon>Eukaryota</taxon>
        <taxon>Viridiplantae</taxon>
        <taxon>Streptophyta</taxon>
        <taxon>Embryophyta</taxon>
        <taxon>Tracheophyta</taxon>
        <taxon>Spermatophyta</taxon>
        <taxon>Magnoliopsida</taxon>
        <taxon>eudicotyledons</taxon>
        <taxon>Gunneridae</taxon>
        <taxon>Pentapetalae</taxon>
        <taxon>asterids</taxon>
        <taxon>campanulids</taxon>
        <taxon>Asterales</taxon>
        <taxon>Asteraceae</taxon>
        <taxon>Asteroideae</taxon>
        <taxon>Anthemideae</taxon>
        <taxon>Artemisiinae</taxon>
        <taxon>Artemisia</taxon>
    </lineage>
</organism>
<evidence type="ECO:0000256" key="1">
    <source>
        <dbReference type="SAM" id="MobiDB-lite"/>
    </source>
</evidence>
<evidence type="ECO:0000313" key="3">
    <source>
        <dbReference type="EMBL" id="PWA45264.1"/>
    </source>
</evidence>
<dbReference type="PROSITE" id="PS51840">
    <property type="entry name" value="C2_NT"/>
    <property type="match status" value="1"/>
</dbReference>
<protein>
    <recommendedName>
        <fullName evidence="2">C2 NT-type domain-containing protein</fullName>
    </recommendedName>
</protein>
<dbReference type="InterPro" id="IPR021827">
    <property type="entry name" value="Nup186/Nup192/Nup205"/>
</dbReference>
<dbReference type="OrthoDB" id="20172at2759"/>
<comment type="caution">
    <text evidence="3">The sequence shown here is derived from an EMBL/GenBank/DDBJ whole genome shotgun (WGS) entry which is preliminary data.</text>
</comment>
<accession>A0A2U1L8E3</accession>
<evidence type="ECO:0000313" key="4">
    <source>
        <dbReference type="Proteomes" id="UP000245207"/>
    </source>
</evidence>
<dbReference type="InterPro" id="IPR019448">
    <property type="entry name" value="NT-C2"/>
</dbReference>
<name>A0A2U1L8E3_ARTAN</name>
<dbReference type="Proteomes" id="UP000245207">
    <property type="component" value="Unassembled WGS sequence"/>
</dbReference>
<dbReference type="GO" id="GO:0005643">
    <property type="term" value="C:nuclear pore"/>
    <property type="evidence" value="ECO:0007669"/>
    <property type="project" value="InterPro"/>
</dbReference>
<feature type="region of interest" description="Disordered" evidence="1">
    <location>
        <begin position="1238"/>
        <end position="1264"/>
    </location>
</feature>
<evidence type="ECO:0000259" key="2">
    <source>
        <dbReference type="PROSITE" id="PS51840"/>
    </source>
</evidence>